<evidence type="ECO:0000259" key="13">
    <source>
        <dbReference type="PROSITE" id="PS50109"/>
    </source>
</evidence>
<keyword evidence="6" id="KW-0808">Transferase</keyword>
<gene>
    <name evidence="15" type="ORF">M3202_20040</name>
</gene>
<evidence type="ECO:0000313" key="16">
    <source>
        <dbReference type="Proteomes" id="UP001139179"/>
    </source>
</evidence>
<dbReference type="CDD" id="cd00082">
    <property type="entry name" value="HisKA"/>
    <property type="match status" value="1"/>
</dbReference>
<keyword evidence="12" id="KW-1133">Transmembrane helix</keyword>
<dbReference type="PROSITE" id="PS50109">
    <property type="entry name" value="HIS_KIN"/>
    <property type="match status" value="1"/>
</dbReference>
<dbReference type="GO" id="GO:0016036">
    <property type="term" value="P:cellular response to phosphate starvation"/>
    <property type="evidence" value="ECO:0007669"/>
    <property type="project" value="TreeGrafter"/>
</dbReference>
<dbReference type="Proteomes" id="UP001139179">
    <property type="component" value="Unassembled WGS sequence"/>
</dbReference>
<dbReference type="GO" id="GO:0004721">
    <property type="term" value="F:phosphoprotein phosphatase activity"/>
    <property type="evidence" value="ECO:0007669"/>
    <property type="project" value="TreeGrafter"/>
</dbReference>
<dbReference type="GO" id="GO:0005886">
    <property type="term" value="C:plasma membrane"/>
    <property type="evidence" value="ECO:0007669"/>
    <property type="project" value="UniProtKB-SubCell"/>
</dbReference>
<dbReference type="PRINTS" id="PR00344">
    <property type="entry name" value="BCTRLSENSOR"/>
</dbReference>
<comment type="caution">
    <text evidence="15">The sequence shown here is derived from an EMBL/GenBank/DDBJ whole genome shotgun (WGS) entry which is preliminary data.</text>
</comment>
<keyword evidence="16" id="KW-1185">Reference proteome</keyword>
<dbReference type="SUPFAM" id="SSF47384">
    <property type="entry name" value="Homodimeric domain of signal transducing histidine kinase"/>
    <property type="match status" value="1"/>
</dbReference>
<dbReference type="InterPro" id="IPR036890">
    <property type="entry name" value="HATPase_C_sf"/>
</dbReference>
<dbReference type="InterPro" id="IPR003594">
    <property type="entry name" value="HATPase_dom"/>
</dbReference>
<feature type="transmembrane region" description="Helical" evidence="12">
    <location>
        <begin position="12"/>
        <end position="33"/>
    </location>
</feature>
<dbReference type="PANTHER" id="PTHR45453">
    <property type="entry name" value="PHOSPHATE REGULON SENSOR PROTEIN PHOR"/>
    <property type="match status" value="1"/>
</dbReference>
<sequence>MTRLSIKTKVWATVFAVALFFLGAGVMLTFYLYERLYLDKQIELFVRQGEELAETYQTSGNSEAFAERIDWVTESTAADILFTADPMLLGGGSPFDPYSNETLITFEERQQLLNGETVVMIRPHPRFQQDILGVAIPLFHDGHLAGSIFLTNPLSEVHEPFLAIRDTLVIGMLVFFLLILFLGRRITNAFVAPLLEMKQIAGRMAGGDFSQRIAIEARKDELGQLAQSFNTLSTSLEEVEMKRREFLANVSHELRTPLSYMKGYAEAVEESVIEPKKGLTIIQNEANRLERLVNDLLDLAQLEGESYPMKLEPIAFAQLINDVVEAFEVISEQRSVTIKRQLDEDCIISGDSDRLEQVVRNLLDNALRYSPPHETIDVTLAVRGASAELTISDNGPGIPKQDVPHVTERFYRVNKARTRKDGGTGLGLAIVAQIVKKHRGELEFVSGEGAGTIVRLVLPLEM</sequence>
<evidence type="ECO:0000256" key="12">
    <source>
        <dbReference type="SAM" id="Phobius"/>
    </source>
</evidence>
<evidence type="ECO:0000256" key="5">
    <source>
        <dbReference type="ARBA" id="ARBA00022553"/>
    </source>
</evidence>
<dbReference type="Pfam" id="PF00672">
    <property type="entry name" value="HAMP"/>
    <property type="match status" value="1"/>
</dbReference>
<dbReference type="SMART" id="SM00388">
    <property type="entry name" value="HisKA"/>
    <property type="match status" value="1"/>
</dbReference>
<dbReference type="CDD" id="cd00075">
    <property type="entry name" value="HATPase"/>
    <property type="match status" value="1"/>
</dbReference>
<dbReference type="PROSITE" id="PS50885">
    <property type="entry name" value="HAMP"/>
    <property type="match status" value="1"/>
</dbReference>
<dbReference type="SUPFAM" id="SSF55874">
    <property type="entry name" value="ATPase domain of HSP90 chaperone/DNA topoisomerase II/histidine kinase"/>
    <property type="match status" value="1"/>
</dbReference>
<organism evidence="15 16">
    <name type="scientific">Halalkalibacter oceani</name>
    <dbReference type="NCBI Taxonomy" id="1653776"/>
    <lineage>
        <taxon>Bacteria</taxon>
        <taxon>Bacillati</taxon>
        <taxon>Bacillota</taxon>
        <taxon>Bacilli</taxon>
        <taxon>Bacillales</taxon>
        <taxon>Bacillaceae</taxon>
        <taxon>Halalkalibacter</taxon>
    </lineage>
</organism>
<keyword evidence="10" id="KW-0902">Two-component regulatory system</keyword>
<keyword evidence="4" id="KW-1003">Cell membrane</keyword>
<name>A0A9X2DUJ5_9BACI</name>
<dbReference type="InterPro" id="IPR003660">
    <property type="entry name" value="HAMP_dom"/>
</dbReference>
<evidence type="ECO:0000256" key="1">
    <source>
        <dbReference type="ARBA" id="ARBA00000085"/>
    </source>
</evidence>
<evidence type="ECO:0000256" key="4">
    <source>
        <dbReference type="ARBA" id="ARBA00022475"/>
    </source>
</evidence>
<dbReference type="InterPro" id="IPR004358">
    <property type="entry name" value="Sig_transdc_His_kin-like_C"/>
</dbReference>
<dbReference type="Pfam" id="PF00512">
    <property type="entry name" value="HisKA"/>
    <property type="match status" value="1"/>
</dbReference>
<feature type="domain" description="Histidine kinase" evidence="13">
    <location>
        <begin position="249"/>
        <end position="462"/>
    </location>
</feature>
<evidence type="ECO:0000256" key="8">
    <source>
        <dbReference type="ARBA" id="ARBA00022777"/>
    </source>
</evidence>
<evidence type="ECO:0000256" key="10">
    <source>
        <dbReference type="ARBA" id="ARBA00023012"/>
    </source>
</evidence>
<dbReference type="Gene3D" id="3.30.565.10">
    <property type="entry name" value="Histidine kinase-like ATPase, C-terminal domain"/>
    <property type="match status" value="1"/>
</dbReference>
<dbReference type="FunFam" id="1.10.287.130:FF:000001">
    <property type="entry name" value="Two-component sensor histidine kinase"/>
    <property type="match status" value="1"/>
</dbReference>
<dbReference type="SMART" id="SM00387">
    <property type="entry name" value="HATPase_c"/>
    <property type="match status" value="1"/>
</dbReference>
<dbReference type="EC" id="2.7.13.3" evidence="3"/>
<dbReference type="RefSeq" id="WP_251225008.1">
    <property type="nucleotide sequence ID" value="NZ_JAMBOL010000035.1"/>
</dbReference>
<reference evidence="15" key="1">
    <citation type="submission" date="2022-05" db="EMBL/GenBank/DDBJ databases">
        <title>Comparative Genomics of Spacecraft Associated Microbes.</title>
        <authorList>
            <person name="Tran M.T."/>
            <person name="Wright A."/>
            <person name="Seuylemezian A."/>
            <person name="Eisen J."/>
            <person name="Coil D."/>
        </authorList>
    </citation>
    <scope>NUCLEOTIDE SEQUENCE</scope>
    <source>
        <strain evidence="15">214.1.1</strain>
    </source>
</reference>
<feature type="domain" description="HAMP" evidence="14">
    <location>
        <begin position="188"/>
        <end position="241"/>
    </location>
</feature>
<keyword evidence="5" id="KW-0597">Phosphoprotein</keyword>
<evidence type="ECO:0000256" key="2">
    <source>
        <dbReference type="ARBA" id="ARBA00004651"/>
    </source>
</evidence>
<dbReference type="InterPro" id="IPR003661">
    <property type="entry name" value="HisK_dim/P_dom"/>
</dbReference>
<feature type="transmembrane region" description="Helical" evidence="12">
    <location>
        <begin position="162"/>
        <end position="182"/>
    </location>
</feature>
<accession>A0A9X2DUJ5</accession>
<dbReference type="CDD" id="cd06225">
    <property type="entry name" value="HAMP"/>
    <property type="match status" value="1"/>
</dbReference>
<dbReference type="Pfam" id="PF02518">
    <property type="entry name" value="HATPase_c"/>
    <property type="match status" value="1"/>
</dbReference>
<protein>
    <recommendedName>
        <fullName evidence="3">histidine kinase</fullName>
        <ecNumber evidence="3">2.7.13.3</ecNumber>
    </recommendedName>
</protein>
<proteinExistence type="predicted"/>
<dbReference type="SMART" id="SM00304">
    <property type="entry name" value="HAMP"/>
    <property type="match status" value="1"/>
</dbReference>
<comment type="subcellular location">
    <subcellularLocation>
        <location evidence="2">Cell membrane</location>
        <topology evidence="2">Multi-pass membrane protein</topology>
    </subcellularLocation>
</comment>
<dbReference type="AlphaFoldDB" id="A0A9X2DUJ5"/>
<evidence type="ECO:0000256" key="3">
    <source>
        <dbReference type="ARBA" id="ARBA00012438"/>
    </source>
</evidence>
<evidence type="ECO:0000259" key="14">
    <source>
        <dbReference type="PROSITE" id="PS50885"/>
    </source>
</evidence>
<dbReference type="SUPFAM" id="SSF158472">
    <property type="entry name" value="HAMP domain-like"/>
    <property type="match status" value="1"/>
</dbReference>
<dbReference type="PANTHER" id="PTHR45453:SF1">
    <property type="entry name" value="PHOSPHATE REGULON SENSOR PROTEIN PHOR"/>
    <property type="match status" value="1"/>
</dbReference>
<dbReference type="EMBL" id="JAMBOL010000035">
    <property type="protein sequence ID" value="MCM3716340.1"/>
    <property type="molecule type" value="Genomic_DNA"/>
</dbReference>
<dbReference type="InterPro" id="IPR005467">
    <property type="entry name" value="His_kinase_dom"/>
</dbReference>
<keyword evidence="12" id="KW-0812">Transmembrane</keyword>
<comment type="catalytic activity">
    <reaction evidence="1">
        <text>ATP + protein L-histidine = ADP + protein N-phospho-L-histidine.</text>
        <dbReference type="EC" id="2.7.13.3"/>
    </reaction>
</comment>
<evidence type="ECO:0000256" key="11">
    <source>
        <dbReference type="ARBA" id="ARBA00023136"/>
    </source>
</evidence>
<dbReference type="Gene3D" id="6.10.340.10">
    <property type="match status" value="1"/>
</dbReference>
<dbReference type="InterPro" id="IPR050351">
    <property type="entry name" value="BphY/WalK/GraS-like"/>
</dbReference>
<keyword evidence="9 15" id="KW-0067">ATP-binding</keyword>
<evidence type="ECO:0000313" key="15">
    <source>
        <dbReference type="EMBL" id="MCM3716340.1"/>
    </source>
</evidence>
<keyword evidence="8" id="KW-0418">Kinase</keyword>
<dbReference type="GO" id="GO:0005524">
    <property type="term" value="F:ATP binding"/>
    <property type="evidence" value="ECO:0007669"/>
    <property type="project" value="UniProtKB-KW"/>
</dbReference>
<keyword evidence="7" id="KW-0547">Nucleotide-binding</keyword>
<evidence type="ECO:0000256" key="9">
    <source>
        <dbReference type="ARBA" id="ARBA00022840"/>
    </source>
</evidence>
<evidence type="ECO:0000256" key="7">
    <source>
        <dbReference type="ARBA" id="ARBA00022741"/>
    </source>
</evidence>
<keyword evidence="11 12" id="KW-0472">Membrane</keyword>
<dbReference type="GO" id="GO:0000155">
    <property type="term" value="F:phosphorelay sensor kinase activity"/>
    <property type="evidence" value="ECO:0007669"/>
    <property type="project" value="InterPro"/>
</dbReference>
<dbReference type="InterPro" id="IPR036097">
    <property type="entry name" value="HisK_dim/P_sf"/>
</dbReference>
<dbReference type="FunFam" id="3.30.565.10:FF:000006">
    <property type="entry name" value="Sensor histidine kinase WalK"/>
    <property type="match status" value="1"/>
</dbReference>
<dbReference type="Gene3D" id="1.10.287.130">
    <property type="match status" value="1"/>
</dbReference>
<evidence type="ECO:0000256" key="6">
    <source>
        <dbReference type="ARBA" id="ARBA00022679"/>
    </source>
</evidence>